<evidence type="ECO:0000256" key="7">
    <source>
        <dbReference type="SAM" id="Phobius"/>
    </source>
</evidence>
<comment type="similarity">
    <text evidence="2">Belongs to the DoxX family.</text>
</comment>
<dbReference type="PANTHER" id="PTHR33452">
    <property type="entry name" value="OXIDOREDUCTASE CATD-RELATED"/>
    <property type="match status" value="1"/>
</dbReference>
<evidence type="ECO:0000313" key="9">
    <source>
        <dbReference type="Proteomes" id="UP000003250"/>
    </source>
</evidence>
<evidence type="ECO:0000256" key="4">
    <source>
        <dbReference type="ARBA" id="ARBA00022692"/>
    </source>
</evidence>
<keyword evidence="6 7" id="KW-0472">Membrane</keyword>
<dbReference type="PANTHER" id="PTHR33452:SF1">
    <property type="entry name" value="INNER MEMBRANE PROTEIN YPHA-RELATED"/>
    <property type="match status" value="1"/>
</dbReference>
<evidence type="ECO:0000256" key="1">
    <source>
        <dbReference type="ARBA" id="ARBA00004651"/>
    </source>
</evidence>
<dbReference type="GO" id="GO:0005886">
    <property type="term" value="C:plasma membrane"/>
    <property type="evidence" value="ECO:0007669"/>
    <property type="project" value="UniProtKB-SubCell"/>
</dbReference>
<gene>
    <name evidence="8" type="ORF">MAXJ12_18573</name>
</gene>
<evidence type="ECO:0000256" key="2">
    <source>
        <dbReference type="ARBA" id="ARBA00006679"/>
    </source>
</evidence>
<reference evidence="8 9" key="1">
    <citation type="journal article" date="2012" name="J. Bacteriol.">
        <title>Draft Genome Sequence of Mesorhizobium alhagi CCNWXJ12-2T, a Novel Salt-Resistant Species Isolated from the Desert of Northwestern China.</title>
        <authorList>
            <person name="Zhou M."/>
            <person name="Chen W."/>
            <person name="Chen H."/>
            <person name="Wei G."/>
        </authorList>
    </citation>
    <scope>NUCLEOTIDE SEQUENCE [LARGE SCALE GENOMIC DNA]</scope>
    <source>
        <strain evidence="8 9">CCNWXJ12-2</strain>
    </source>
</reference>
<evidence type="ECO:0000256" key="5">
    <source>
        <dbReference type="ARBA" id="ARBA00022989"/>
    </source>
</evidence>
<evidence type="ECO:0000313" key="8">
    <source>
        <dbReference type="EMBL" id="EHK55709.1"/>
    </source>
</evidence>
<accession>H0HU73</accession>
<feature type="transmembrane region" description="Helical" evidence="7">
    <location>
        <begin position="104"/>
        <end position="123"/>
    </location>
</feature>
<dbReference type="AlphaFoldDB" id="H0HU73"/>
<dbReference type="Pfam" id="PF07681">
    <property type="entry name" value="DoxX"/>
    <property type="match status" value="1"/>
</dbReference>
<dbReference type="InterPro" id="IPR051907">
    <property type="entry name" value="DoxX-like_oxidoreductase"/>
</dbReference>
<dbReference type="EMBL" id="AHAM01000149">
    <property type="protein sequence ID" value="EHK55709.1"/>
    <property type="molecule type" value="Genomic_DNA"/>
</dbReference>
<keyword evidence="9" id="KW-1185">Reference proteome</keyword>
<keyword evidence="3" id="KW-1003">Cell membrane</keyword>
<comment type="subcellular location">
    <subcellularLocation>
        <location evidence="1">Cell membrane</location>
        <topology evidence="1">Multi-pass membrane protein</topology>
    </subcellularLocation>
</comment>
<keyword evidence="5 7" id="KW-1133">Transmembrane helix</keyword>
<dbReference type="Proteomes" id="UP000003250">
    <property type="component" value="Unassembled WGS sequence"/>
</dbReference>
<feature type="transmembrane region" description="Helical" evidence="7">
    <location>
        <begin position="72"/>
        <end position="92"/>
    </location>
</feature>
<dbReference type="RefSeq" id="WP_008837333.1">
    <property type="nucleotide sequence ID" value="NZ_AHAM01000149.1"/>
</dbReference>
<evidence type="ECO:0000256" key="3">
    <source>
        <dbReference type="ARBA" id="ARBA00022475"/>
    </source>
</evidence>
<keyword evidence="4 7" id="KW-0812">Transmembrane</keyword>
<evidence type="ECO:0000256" key="6">
    <source>
        <dbReference type="ARBA" id="ARBA00023136"/>
    </source>
</evidence>
<feature type="transmembrane region" description="Helical" evidence="7">
    <location>
        <begin position="47"/>
        <end position="65"/>
    </location>
</feature>
<proteinExistence type="inferred from homology"/>
<name>H0HU73_9HYPH</name>
<dbReference type="PATRIC" id="fig|1107882.3.peg.3634"/>
<organism evidence="8 9">
    <name type="scientific">Mesorhizobium alhagi CCNWXJ12-2</name>
    <dbReference type="NCBI Taxonomy" id="1107882"/>
    <lineage>
        <taxon>Bacteria</taxon>
        <taxon>Pseudomonadati</taxon>
        <taxon>Pseudomonadota</taxon>
        <taxon>Alphaproteobacteria</taxon>
        <taxon>Hyphomicrobiales</taxon>
        <taxon>Phyllobacteriaceae</taxon>
        <taxon>Allomesorhizobium</taxon>
    </lineage>
</organism>
<dbReference type="InterPro" id="IPR032808">
    <property type="entry name" value="DoxX"/>
</dbReference>
<protein>
    <submittedName>
        <fullName evidence="8">DoxX family protein</fullName>
    </submittedName>
</protein>
<sequence length="128" mass="13567">MMSSNNGWVLLIGRTLLAAIFLWSGFGKVMAYAGTTGYMENFGVPGAILPAAIALELVGGLLLLIGWRTREVALILAAFCVVSALIFHTDFADRNQMIHFMKNLSMAGGFLALFVAGAGAISADARRA</sequence>